<evidence type="ECO:0000256" key="10">
    <source>
        <dbReference type="SAM" id="Phobius"/>
    </source>
</evidence>
<dbReference type="InterPro" id="IPR051327">
    <property type="entry name" value="MATE_MepA_subfamily"/>
</dbReference>
<feature type="transmembrane region" description="Helical" evidence="10">
    <location>
        <begin position="385"/>
        <end position="410"/>
    </location>
</feature>
<protein>
    <recommendedName>
        <fullName evidence="3">Multidrug export protein MepA</fullName>
    </recommendedName>
</protein>
<evidence type="ECO:0000256" key="9">
    <source>
        <dbReference type="ARBA" id="ARBA00023251"/>
    </source>
</evidence>
<keyword evidence="12" id="KW-1185">Reference proteome</keyword>
<keyword evidence="6 10" id="KW-0812">Transmembrane</keyword>
<reference evidence="11 12" key="1">
    <citation type="submission" date="2014-09" db="EMBL/GenBank/DDBJ databases">
        <authorList>
            <person name="Hornung B.V."/>
        </authorList>
    </citation>
    <scope>NUCLEOTIDE SEQUENCE [LARGE SCALE GENOMIC DNA]</scope>
    <source>
        <strain evidence="11 12">FRIFI</strain>
    </source>
</reference>
<evidence type="ECO:0000256" key="4">
    <source>
        <dbReference type="ARBA" id="ARBA00022448"/>
    </source>
</evidence>
<feature type="transmembrane region" description="Helical" evidence="10">
    <location>
        <begin position="168"/>
        <end position="189"/>
    </location>
</feature>
<dbReference type="PIRSF" id="PIRSF006603">
    <property type="entry name" value="DinF"/>
    <property type="match status" value="1"/>
</dbReference>
<comment type="similarity">
    <text evidence="2">Belongs to the multi antimicrobial extrusion (MATE) (TC 2.A.66.1) family. MepA subfamily.</text>
</comment>
<dbReference type="KEGG" id="rhom:FRIFI_2620"/>
<feature type="transmembrane region" description="Helical" evidence="10">
    <location>
        <begin position="416"/>
        <end position="436"/>
    </location>
</feature>
<evidence type="ECO:0000256" key="8">
    <source>
        <dbReference type="ARBA" id="ARBA00023136"/>
    </source>
</evidence>
<dbReference type="GO" id="GO:0046677">
    <property type="term" value="P:response to antibiotic"/>
    <property type="evidence" value="ECO:0007669"/>
    <property type="project" value="UniProtKB-KW"/>
</dbReference>
<dbReference type="PANTHER" id="PTHR43823:SF3">
    <property type="entry name" value="MULTIDRUG EXPORT PROTEIN MEPA"/>
    <property type="match status" value="1"/>
</dbReference>
<dbReference type="PANTHER" id="PTHR43823">
    <property type="entry name" value="SPORULATION PROTEIN YKVU"/>
    <property type="match status" value="1"/>
</dbReference>
<dbReference type="GO" id="GO:0042910">
    <property type="term" value="F:xenobiotic transmembrane transporter activity"/>
    <property type="evidence" value="ECO:0007669"/>
    <property type="project" value="InterPro"/>
</dbReference>
<evidence type="ECO:0000256" key="3">
    <source>
        <dbReference type="ARBA" id="ARBA00022106"/>
    </source>
</evidence>
<feature type="transmembrane region" description="Helical" evidence="10">
    <location>
        <begin position="237"/>
        <end position="259"/>
    </location>
</feature>
<evidence type="ECO:0000256" key="7">
    <source>
        <dbReference type="ARBA" id="ARBA00022989"/>
    </source>
</evidence>
<dbReference type="InterPro" id="IPR048279">
    <property type="entry name" value="MdtK-like"/>
</dbReference>
<evidence type="ECO:0000256" key="2">
    <source>
        <dbReference type="ARBA" id="ARBA00008417"/>
    </source>
</evidence>
<name>A0A2P2BUV0_9FIRM</name>
<evidence type="ECO:0000256" key="1">
    <source>
        <dbReference type="ARBA" id="ARBA00004651"/>
    </source>
</evidence>
<accession>A0A2P2BUV0</accession>
<dbReference type="Pfam" id="PF01554">
    <property type="entry name" value="MatE"/>
    <property type="match status" value="2"/>
</dbReference>
<feature type="transmembrane region" description="Helical" evidence="10">
    <location>
        <begin position="93"/>
        <end position="115"/>
    </location>
</feature>
<sequence length="456" mass="50126">MKIEQVLNVPIHKVWAKFVIASVIGVVLNTIYTMVDGIFVGQGVGEVGLASVNIVWPAVTVIVGTGLMIGIGSSSIIAIYIGKQDKESAQKCLGISVTSIVLIGAIIMILGFMFREPILKMLGAEKDTIENARDYYSVIYLITIPYLFSTALNPIVRADGRPQLSMMMIGIGAICNIILDWVFVMKLGYGVKGAAMATSASIFISTVVSLYYFVKGNANIKIKKEYLKIDVSILKEILKIGFVSFAIQLSYGIILFVQNKTMYLYGNTVDVAIYTVATYINCFLVNTCMGISQGLQPLIGYHYGANKIKRMRQLLYITIGVCAIGGTLVYIGINSFGRELIQIFGISSENIEFAYSEILIYCLGSPVIGIIFAMSGYYQAIGKNIYANILSIGRGFLFQFILTMILPPIIGVRGVFLSLPLAELITLTILGMILTIEKYKNHKSFKYKNSNLEQIM</sequence>
<dbReference type="NCBIfam" id="TIGR00797">
    <property type="entry name" value="matE"/>
    <property type="match status" value="1"/>
</dbReference>
<dbReference type="RefSeq" id="WP_166506074.1">
    <property type="nucleotide sequence ID" value="NZ_LN650648.1"/>
</dbReference>
<feature type="transmembrane region" description="Helical" evidence="10">
    <location>
        <begin position="313"/>
        <end position="333"/>
    </location>
</feature>
<dbReference type="EMBL" id="LN650648">
    <property type="protein sequence ID" value="CEI74141.1"/>
    <property type="molecule type" value="Genomic_DNA"/>
</dbReference>
<evidence type="ECO:0000256" key="6">
    <source>
        <dbReference type="ARBA" id="ARBA00022692"/>
    </source>
</evidence>
<evidence type="ECO:0000313" key="11">
    <source>
        <dbReference type="EMBL" id="CEI74141.1"/>
    </source>
</evidence>
<dbReference type="Proteomes" id="UP000245695">
    <property type="component" value="Chromosome 1"/>
</dbReference>
<evidence type="ECO:0000256" key="5">
    <source>
        <dbReference type="ARBA" id="ARBA00022475"/>
    </source>
</evidence>
<feature type="transmembrane region" description="Helical" evidence="10">
    <location>
        <begin position="14"/>
        <end position="34"/>
    </location>
</feature>
<feature type="transmembrane region" description="Helical" evidence="10">
    <location>
        <begin position="271"/>
        <end position="292"/>
    </location>
</feature>
<feature type="transmembrane region" description="Helical" evidence="10">
    <location>
        <begin position="135"/>
        <end position="156"/>
    </location>
</feature>
<keyword evidence="5" id="KW-1003">Cell membrane</keyword>
<keyword evidence="7 10" id="KW-1133">Transmembrane helix</keyword>
<dbReference type="InterPro" id="IPR045070">
    <property type="entry name" value="MATE_MepA-like"/>
</dbReference>
<dbReference type="AlphaFoldDB" id="A0A2P2BUV0"/>
<proteinExistence type="inferred from homology"/>
<dbReference type="GO" id="GO:0015297">
    <property type="term" value="F:antiporter activity"/>
    <property type="evidence" value="ECO:0007669"/>
    <property type="project" value="InterPro"/>
</dbReference>
<keyword evidence="4" id="KW-0813">Transport</keyword>
<dbReference type="CDD" id="cd13143">
    <property type="entry name" value="MATE_MepA_like"/>
    <property type="match status" value="1"/>
</dbReference>
<evidence type="ECO:0000313" key="12">
    <source>
        <dbReference type="Proteomes" id="UP000245695"/>
    </source>
</evidence>
<keyword evidence="9" id="KW-0046">Antibiotic resistance</keyword>
<keyword evidence="8 10" id="KW-0472">Membrane</keyword>
<feature type="transmembrane region" description="Helical" evidence="10">
    <location>
        <begin position="195"/>
        <end position="214"/>
    </location>
</feature>
<comment type="subcellular location">
    <subcellularLocation>
        <location evidence="1">Cell membrane</location>
        <topology evidence="1">Multi-pass membrane protein</topology>
    </subcellularLocation>
</comment>
<dbReference type="InterPro" id="IPR002528">
    <property type="entry name" value="MATE_fam"/>
</dbReference>
<feature type="transmembrane region" description="Helical" evidence="10">
    <location>
        <begin position="353"/>
        <end position="373"/>
    </location>
</feature>
<gene>
    <name evidence="11" type="ORF">FRIFI_2620</name>
</gene>
<feature type="transmembrane region" description="Helical" evidence="10">
    <location>
        <begin position="54"/>
        <end position="81"/>
    </location>
</feature>
<dbReference type="GO" id="GO:0005886">
    <property type="term" value="C:plasma membrane"/>
    <property type="evidence" value="ECO:0007669"/>
    <property type="project" value="UniProtKB-SubCell"/>
</dbReference>
<organism evidence="11 12">
    <name type="scientific">Romboutsia hominis</name>
    <dbReference type="NCBI Taxonomy" id="1507512"/>
    <lineage>
        <taxon>Bacteria</taxon>
        <taxon>Bacillati</taxon>
        <taxon>Bacillota</taxon>
        <taxon>Clostridia</taxon>
        <taxon>Peptostreptococcales</taxon>
        <taxon>Peptostreptococcaceae</taxon>
        <taxon>Romboutsia</taxon>
    </lineage>
</organism>